<dbReference type="AlphaFoldDB" id="A0A0E3QTD1"/>
<dbReference type="STRING" id="1434108.MSBRM_0781"/>
<dbReference type="RefSeq" id="WP_230669042.1">
    <property type="nucleotide sequence ID" value="NZ_CP009528.1"/>
</dbReference>
<sequence>MKIKEKMGFSGAGKVKTMKIAIILGTRPEIIKMSPIIRQCEKQGIDYYILHTGQHYSYEMDKIFFEQLKLPQAKYNLDVGSGKHGEQTGKMLVAIEEILIKDRPDIVLVQGDTNTVLAGALAASKLQIKIGHVEAGLRSFDCTMPEETNRIIADHISDYLFAPTETSRKYLLNEGIPNEKIFVTGNTVVDAAYQNLEISKNGVDILKELGLKEKEYFAATAHRAENVDNTERLGRILSGFSQIYKEFGLPIIFPAHPRTVKMIKEFGFEIPEGTRLIEPLGYLEFLQIESGARMILTDSGGVQEESCILKVPCVTLRDNTERPETVDVGANIVAESGENIIECTKKMLESNLEWENPYGEGNAAELTLQNTVTGYGIEFRKIKNSEQIQYWR</sequence>
<dbReference type="EC" id="5.1.3.14" evidence="2"/>
<proteinExistence type="predicted"/>
<dbReference type="PANTHER" id="PTHR43174:SF1">
    <property type="entry name" value="UDP-N-ACETYLGLUCOSAMINE 2-EPIMERASE"/>
    <property type="match status" value="1"/>
</dbReference>
<keyword evidence="2" id="KW-0413">Isomerase</keyword>
<reference evidence="2 3" key="1">
    <citation type="submission" date="2014-07" db="EMBL/GenBank/DDBJ databases">
        <title>Methanogenic archaea and the global carbon cycle.</title>
        <authorList>
            <person name="Henriksen J.R."/>
            <person name="Luke J."/>
            <person name="Reinhart S."/>
            <person name="Benedict M.N."/>
            <person name="Youngblut N.D."/>
            <person name="Metcalf M.E."/>
            <person name="Whitaker R.J."/>
            <person name="Metcalf W.W."/>
        </authorList>
    </citation>
    <scope>NUCLEOTIDE SEQUENCE [LARGE SCALE GENOMIC DNA]</scope>
    <source>
        <strain evidence="2 3">MS</strain>
    </source>
</reference>
<dbReference type="KEGG" id="mby:MSBRM_0781"/>
<name>A0A0E3QTD1_METBA</name>
<organism evidence="2 3">
    <name type="scientific">Methanosarcina barkeri MS</name>
    <dbReference type="NCBI Taxonomy" id="1434108"/>
    <lineage>
        <taxon>Archaea</taxon>
        <taxon>Methanobacteriati</taxon>
        <taxon>Methanobacteriota</taxon>
        <taxon>Stenosarchaea group</taxon>
        <taxon>Methanomicrobia</taxon>
        <taxon>Methanosarcinales</taxon>
        <taxon>Methanosarcinaceae</taxon>
        <taxon>Methanosarcina</taxon>
    </lineage>
</organism>
<dbReference type="NCBIfam" id="TIGR00236">
    <property type="entry name" value="wecB"/>
    <property type="match status" value="1"/>
</dbReference>
<dbReference type="Pfam" id="PF02350">
    <property type="entry name" value="Epimerase_2"/>
    <property type="match status" value="1"/>
</dbReference>
<protein>
    <submittedName>
        <fullName evidence="2">UDP-N-acetylglucosamine 2-epimerase</fullName>
        <ecNumber evidence="2">5.1.3.14</ecNumber>
    </submittedName>
</protein>
<dbReference type="PANTHER" id="PTHR43174">
    <property type="entry name" value="UDP-N-ACETYLGLUCOSAMINE 2-EPIMERASE"/>
    <property type="match status" value="1"/>
</dbReference>
<dbReference type="HOGENOM" id="CLU_041674_0_1_2"/>
<accession>A0A0E3QTD1</accession>
<dbReference type="CDD" id="cd03786">
    <property type="entry name" value="GTB_UDP-GlcNAc_2-Epimerase"/>
    <property type="match status" value="1"/>
</dbReference>
<dbReference type="GeneID" id="24843990"/>
<dbReference type="InterPro" id="IPR003331">
    <property type="entry name" value="UDP_GlcNAc_Epimerase_2_dom"/>
</dbReference>
<evidence type="ECO:0000313" key="2">
    <source>
        <dbReference type="EMBL" id="AKB53779.1"/>
    </source>
</evidence>
<dbReference type="SUPFAM" id="SSF53756">
    <property type="entry name" value="UDP-Glycosyltransferase/glycogen phosphorylase"/>
    <property type="match status" value="1"/>
</dbReference>
<gene>
    <name evidence="2" type="ORF">MSBRM_0781</name>
</gene>
<dbReference type="Proteomes" id="UP000033033">
    <property type="component" value="Chromosome"/>
</dbReference>
<dbReference type="GO" id="GO:0008761">
    <property type="term" value="F:UDP-N-acetylglucosamine 2-epimerase activity"/>
    <property type="evidence" value="ECO:0007669"/>
    <property type="project" value="UniProtKB-EC"/>
</dbReference>
<evidence type="ECO:0000259" key="1">
    <source>
        <dbReference type="Pfam" id="PF02350"/>
    </source>
</evidence>
<dbReference type="EMBL" id="CP009528">
    <property type="protein sequence ID" value="AKB53779.1"/>
    <property type="molecule type" value="Genomic_DNA"/>
</dbReference>
<feature type="domain" description="UDP-N-acetylglucosamine 2-epimerase" evidence="1">
    <location>
        <begin position="41"/>
        <end position="366"/>
    </location>
</feature>
<dbReference type="PATRIC" id="fig|1434108.4.peg.943"/>
<evidence type="ECO:0000313" key="3">
    <source>
        <dbReference type="Proteomes" id="UP000033033"/>
    </source>
</evidence>
<keyword evidence="3" id="KW-1185">Reference proteome</keyword>
<dbReference type="Gene3D" id="3.40.50.2000">
    <property type="entry name" value="Glycogen Phosphorylase B"/>
    <property type="match status" value="2"/>
</dbReference>
<dbReference type="InterPro" id="IPR029767">
    <property type="entry name" value="WecB-like"/>
</dbReference>